<keyword evidence="3" id="KW-1185">Reference proteome</keyword>
<dbReference type="SUPFAM" id="SSF47413">
    <property type="entry name" value="lambda repressor-like DNA-binding domains"/>
    <property type="match status" value="1"/>
</dbReference>
<proteinExistence type="predicted"/>
<dbReference type="InterPro" id="IPR022452">
    <property type="entry name" value="MqsA"/>
</dbReference>
<dbReference type="InterPro" id="IPR022453">
    <property type="entry name" value="Znf_MqsA-type"/>
</dbReference>
<accession>A0ABM7X3D1</accession>
<evidence type="ECO:0000313" key="3">
    <source>
        <dbReference type="Proteomes" id="UP001162891"/>
    </source>
</evidence>
<dbReference type="Pfam" id="PF13560">
    <property type="entry name" value="HTH_31"/>
    <property type="match status" value="1"/>
</dbReference>
<dbReference type="Gene3D" id="3.10.20.860">
    <property type="match status" value="1"/>
</dbReference>
<organism evidence="2 3">
    <name type="scientific">Anaeromyxobacter oryzae</name>
    <dbReference type="NCBI Taxonomy" id="2918170"/>
    <lineage>
        <taxon>Bacteria</taxon>
        <taxon>Pseudomonadati</taxon>
        <taxon>Myxococcota</taxon>
        <taxon>Myxococcia</taxon>
        <taxon>Myxococcales</taxon>
        <taxon>Cystobacterineae</taxon>
        <taxon>Anaeromyxobacteraceae</taxon>
        <taxon>Anaeromyxobacter</taxon>
    </lineage>
</organism>
<dbReference type="NCBIfam" id="TIGR03830">
    <property type="entry name" value="CxxCG_CxxCG_HTH"/>
    <property type="match status" value="1"/>
</dbReference>
<protein>
    <recommendedName>
        <fullName evidence="1">HTH cro/C1-type domain-containing protein</fullName>
    </recommendedName>
</protein>
<sequence length="158" mass="16665">MDPSDTARCPRCGTGDLDHTTETLNFQLPGSAVIASAAVPARRCGRCDGVHVDEATAARFRLAACCALADAGVRGGEALRAMRKALRLRASDLARLLDVTPETMSHWETGKVPPNRAAFVAVCAMVQDAVDGRTTTRDRLAVLADGRVPPGVVRVDLG</sequence>
<feature type="domain" description="HTH cro/C1-type" evidence="1">
    <location>
        <begin position="79"/>
        <end position="115"/>
    </location>
</feature>
<dbReference type="EMBL" id="AP025591">
    <property type="protein sequence ID" value="BDG06305.1"/>
    <property type="molecule type" value="Genomic_DNA"/>
</dbReference>
<name>A0ABM7X3D1_9BACT</name>
<dbReference type="NCBIfam" id="TIGR03831">
    <property type="entry name" value="YgiT_finger"/>
    <property type="match status" value="1"/>
</dbReference>
<evidence type="ECO:0000259" key="1">
    <source>
        <dbReference type="PROSITE" id="PS50943"/>
    </source>
</evidence>
<dbReference type="RefSeq" id="WP_248355751.1">
    <property type="nucleotide sequence ID" value="NZ_AP025591.1"/>
</dbReference>
<evidence type="ECO:0000313" key="2">
    <source>
        <dbReference type="EMBL" id="BDG06305.1"/>
    </source>
</evidence>
<dbReference type="Gene3D" id="1.10.260.40">
    <property type="entry name" value="lambda repressor-like DNA-binding domains"/>
    <property type="match status" value="1"/>
</dbReference>
<dbReference type="SMART" id="SM00530">
    <property type="entry name" value="HTH_XRE"/>
    <property type="match status" value="1"/>
</dbReference>
<dbReference type="CDD" id="cd00093">
    <property type="entry name" value="HTH_XRE"/>
    <property type="match status" value="1"/>
</dbReference>
<dbReference type="Proteomes" id="UP001162891">
    <property type="component" value="Chromosome"/>
</dbReference>
<dbReference type="InterPro" id="IPR010982">
    <property type="entry name" value="Lambda_DNA-bd_dom_sf"/>
</dbReference>
<dbReference type="InterPro" id="IPR001387">
    <property type="entry name" value="Cro/C1-type_HTH"/>
</dbReference>
<dbReference type="PROSITE" id="PS50943">
    <property type="entry name" value="HTH_CROC1"/>
    <property type="match status" value="1"/>
</dbReference>
<reference evidence="3" key="1">
    <citation type="journal article" date="2022" name="Int. J. Syst. Evol. Microbiol.">
        <title>Anaeromyxobacter oryzae sp. nov., Anaeromyxobacter diazotrophicus sp. nov. and Anaeromyxobacter paludicola sp. nov., isolated from paddy soils.</title>
        <authorList>
            <person name="Itoh H."/>
            <person name="Xu Z."/>
            <person name="Mise K."/>
            <person name="Masuda Y."/>
            <person name="Ushijima N."/>
            <person name="Hayakawa C."/>
            <person name="Shiratori Y."/>
            <person name="Senoo K."/>
        </authorList>
    </citation>
    <scope>NUCLEOTIDE SEQUENCE [LARGE SCALE GENOMIC DNA]</scope>
    <source>
        <strain evidence="3">Red232</strain>
    </source>
</reference>
<gene>
    <name evidence="2" type="ORF">AMOR_53010</name>
</gene>